<reference evidence="3" key="1">
    <citation type="submission" date="2016-09" db="EMBL/GenBank/DDBJ databases">
        <authorList>
            <person name="Varghese N."/>
            <person name="Submissions S."/>
        </authorList>
    </citation>
    <scope>NUCLEOTIDE SEQUENCE [LARGE SCALE GENOMIC DNA]</scope>
    <source>
        <strain evidence="3">TNe-862</strain>
    </source>
</reference>
<gene>
    <name evidence="2" type="ORF">SAMN05421548_10588</name>
</gene>
<keyword evidence="3" id="KW-1185">Reference proteome</keyword>
<evidence type="ECO:0000313" key="3">
    <source>
        <dbReference type="Proteomes" id="UP000198908"/>
    </source>
</evidence>
<organism evidence="2 3">
    <name type="scientific">Paraburkholderia lycopersici</name>
    <dbReference type="NCBI Taxonomy" id="416944"/>
    <lineage>
        <taxon>Bacteria</taxon>
        <taxon>Pseudomonadati</taxon>
        <taxon>Pseudomonadota</taxon>
        <taxon>Betaproteobacteria</taxon>
        <taxon>Burkholderiales</taxon>
        <taxon>Burkholderiaceae</taxon>
        <taxon>Paraburkholderia</taxon>
    </lineage>
</organism>
<evidence type="ECO:0000256" key="1">
    <source>
        <dbReference type="SAM" id="MobiDB-lite"/>
    </source>
</evidence>
<evidence type="ECO:0000313" key="2">
    <source>
        <dbReference type="EMBL" id="SDC25585.1"/>
    </source>
</evidence>
<protein>
    <submittedName>
        <fullName evidence="2">Uncharacterized protein</fullName>
    </submittedName>
</protein>
<name>A0A1G6K4N2_9BURK</name>
<accession>A0A1G6K4N2</accession>
<dbReference type="STRING" id="416944.SAMN05421548_10588"/>
<proteinExistence type="predicted"/>
<dbReference type="Proteomes" id="UP000198908">
    <property type="component" value="Unassembled WGS sequence"/>
</dbReference>
<feature type="region of interest" description="Disordered" evidence="1">
    <location>
        <begin position="1"/>
        <end position="23"/>
    </location>
</feature>
<dbReference type="AlphaFoldDB" id="A0A1G6K4N2"/>
<sequence>MRTKADRASPSNARRRFGGPGAAPVGFHVVRGPWVVQKDLTWPAVAWNDGRCWAYLHDMTPSAVQHVLECLREAELDRCQPHGLLTGW</sequence>
<dbReference type="EMBL" id="FMYQ01000005">
    <property type="protein sequence ID" value="SDC25585.1"/>
    <property type="molecule type" value="Genomic_DNA"/>
</dbReference>